<organism evidence="1 2">
    <name type="scientific">Bacteroides acidifaciens</name>
    <dbReference type="NCBI Taxonomy" id="85831"/>
    <lineage>
        <taxon>Bacteria</taxon>
        <taxon>Pseudomonadati</taxon>
        <taxon>Bacteroidota</taxon>
        <taxon>Bacteroidia</taxon>
        <taxon>Bacteroidales</taxon>
        <taxon>Bacteroidaceae</taxon>
        <taxon>Bacteroides</taxon>
    </lineage>
</organism>
<keyword evidence="2" id="KW-1185">Reference proteome</keyword>
<reference evidence="1 2" key="1">
    <citation type="submission" date="2019-04" db="EMBL/GenBank/DDBJ databases">
        <title>Microbes associate with the intestines of laboratory mice.</title>
        <authorList>
            <person name="Navarre W."/>
            <person name="Wong E."/>
            <person name="Huang K."/>
            <person name="Tropini C."/>
            <person name="Ng K."/>
            <person name="Yu B."/>
        </authorList>
    </citation>
    <scope>NUCLEOTIDE SEQUENCE [LARGE SCALE GENOMIC DNA]</scope>
    <source>
        <strain evidence="1 2">NM70_E10</strain>
    </source>
</reference>
<name>A0A4S2AKU6_9BACE</name>
<accession>A0A4S2AKU6</accession>
<dbReference type="EMBL" id="SRZA01000037">
    <property type="protein sequence ID" value="TGY01738.1"/>
    <property type="molecule type" value="Genomic_DNA"/>
</dbReference>
<dbReference type="Proteomes" id="UP000305751">
    <property type="component" value="Unassembled WGS sequence"/>
</dbReference>
<evidence type="ECO:0000313" key="1">
    <source>
        <dbReference type="EMBL" id="TGY01738.1"/>
    </source>
</evidence>
<gene>
    <name evidence="1" type="ORF">E5356_12105</name>
</gene>
<comment type="caution">
    <text evidence="1">The sequence shown here is derived from an EMBL/GenBank/DDBJ whole genome shotgun (WGS) entry which is preliminary data.</text>
</comment>
<sequence>MSTLTLISSFFFYNQVFFSDLGRREDTLSGKGMVCKRSGTTDVIHAIRVFDVVAHQFQYILSLPWKK</sequence>
<evidence type="ECO:0000313" key="2">
    <source>
        <dbReference type="Proteomes" id="UP000305751"/>
    </source>
</evidence>
<protein>
    <submittedName>
        <fullName evidence="1">Uncharacterized protein</fullName>
    </submittedName>
</protein>
<dbReference type="AlphaFoldDB" id="A0A4S2AKU6"/>
<proteinExistence type="predicted"/>